<dbReference type="EMBL" id="LAZR01018728">
    <property type="protein sequence ID" value="KKL95234.1"/>
    <property type="molecule type" value="Genomic_DNA"/>
</dbReference>
<dbReference type="Gene3D" id="3.40.50.150">
    <property type="entry name" value="Vaccinia Virus protein VP39"/>
    <property type="match status" value="1"/>
</dbReference>
<dbReference type="AlphaFoldDB" id="A0A0F9G8N7"/>
<dbReference type="InterPro" id="IPR029063">
    <property type="entry name" value="SAM-dependent_MTases_sf"/>
</dbReference>
<evidence type="ECO:0000313" key="2">
    <source>
        <dbReference type="EMBL" id="KKL95234.1"/>
    </source>
</evidence>
<reference evidence="2" key="1">
    <citation type="journal article" date="2015" name="Nature">
        <title>Complex archaea that bridge the gap between prokaryotes and eukaryotes.</title>
        <authorList>
            <person name="Spang A."/>
            <person name="Saw J.H."/>
            <person name="Jorgensen S.L."/>
            <person name="Zaremba-Niedzwiedzka K."/>
            <person name="Martijn J."/>
            <person name="Lind A.E."/>
            <person name="van Eijk R."/>
            <person name="Schleper C."/>
            <person name="Guy L."/>
            <person name="Ettema T.J."/>
        </authorList>
    </citation>
    <scope>NUCLEOTIDE SEQUENCE</scope>
</reference>
<dbReference type="InterPro" id="IPR052514">
    <property type="entry name" value="SAM-dependent_MTase"/>
</dbReference>
<feature type="domain" description="Methyltransferase FkbM" evidence="1">
    <location>
        <begin position="60"/>
        <end position="191"/>
    </location>
</feature>
<accession>A0A0F9G8N7</accession>
<dbReference type="InterPro" id="IPR006342">
    <property type="entry name" value="FkbM_mtfrase"/>
</dbReference>
<dbReference type="PANTHER" id="PTHR34203:SF15">
    <property type="entry name" value="SLL1173 PROTEIN"/>
    <property type="match status" value="1"/>
</dbReference>
<comment type="caution">
    <text evidence="2">The sequence shown here is derived from an EMBL/GenBank/DDBJ whole genome shotgun (WGS) entry which is preliminary data.</text>
</comment>
<proteinExistence type="predicted"/>
<sequence>MSVEKFEWDNEIAEWAMIKNKYGSLLSYNLPRYNRSYATCKYQGYITEMLESELYSIFVDVGAFIGLFSQIASHYCDKVIAYEAHPFYFGILLLNMRYFTNVSCRYKYISSEEIIPTIDDDIKGLITIDSEKPYCVECVSLDDEYGFGIPIPERCLIKLDVEGNELNVLKGSKKTLQRSYIHWIIDVHTNRGITSEEVLKYFPKRKITMISPKVIKVEGKEDYEEANKHMHERLMRGDF</sequence>
<dbReference type="Pfam" id="PF05050">
    <property type="entry name" value="Methyltransf_21"/>
    <property type="match status" value="1"/>
</dbReference>
<name>A0A0F9G8N7_9ZZZZ</name>
<dbReference type="PANTHER" id="PTHR34203">
    <property type="entry name" value="METHYLTRANSFERASE, FKBM FAMILY PROTEIN"/>
    <property type="match status" value="1"/>
</dbReference>
<evidence type="ECO:0000259" key="1">
    <source>
        <dbReference type="Pfam" id="PF05050"/>
    </source>
</evidence>
<dbReference type="NCBIfam" id="TIGR01444">
    <property type="entry name" value="fkbM_fam"/>
    <property type="match status" value="1"/>
</dbReference>
<organism evidence="2">
    <name type="scientific">marine sediment metagenome</name>
    <dbReference type="NCBI Taxonomy" id="412755"/>
    <lineage>
        <taxon>unclassified sequences</taxon>
        <taxon>metagenomes</taxon>
        <taxon>ecological metagenomes</taxon>
    </lineage>
</organism>
<dbReference type="SUPFAM" id="SSF53335">
    <property type="entry name" value="S-adenosyl-L-methionine-dependent methyltransferases"/>
    <property type="match status" value="1"/>
</dbReference>
<gene>
    <name evidence="2" type="ORF">LCGC14_1856680</name>
</gene>
<protein>
    <recommendedName>
        <fullName evidence="1">Methyltransferase FkbM domain-containing protein</fullName>
    </recommendedName>
</protein>